<sequence>MRGYMKNFVQLVMLIVFVCIFSTSANARSMEEERTMCIALSALARSQCKDPATFSYVGKQGESVYIYNAFYGSKYTDFFCKVGEGEVTILSRKRKFRRSIKYYIDDNQCGIIDYSPASCSDKHVFRCCFPKSDKEIKADKEAEFWQKPIPDLLQEDQEKALKALQNRTVKSSEPKPE</sequence>
<feature type="chain" id="PRO_5011775976" evidence="1">
    <location>
        <begin position="28"/>
        <end position="177"/>
    </location>
</feature>
<dbReference type="AlphaFoldDB" id="A0A1G9FMF9"/>
<feature type="signal peptide" evidence="1">
    <location>
        <begin position="1"/>
        <end position="27"/>
    </location>
</feature>
<proteinExistence type="predicted"/>
<dbReference type="Proteomes" id="UP000199053">
    <property type="component" value="Unassembled WGS sequence"/>
</dbReference>
<gene>
    <name evidence="2" type="ORF">SAMN05660337_1617</name>
</gene>
<evidence type="ECO:0000256" key="1">
    <source>
        <dbReference type="SAM" id="SignalP"/>
    </source>
</evidence>
<evidence type="ECO:0000313" key="3">
    <source>
        <dbReference type="Proteomes" id="UP000199053"/>
    </source>
</evidence>
<dbReference type="RefSeq" id="WP_244512224.1">
    <property type="nucleotide sequence ID" value="NZ_FNGA01000002.1"/>
</dbReference>
<keyword evidence="1" id="KW-0732">Signal</keyword>
<reference evidence="3" key="1">
    <citation type="submission" date="2016-10" db="EMBL/GenBank/DDBJ databases">
        <authorList>
            <person name="Varghese N."/>
            <person name="Submissions S."/>
        </authorList>
    </citation>
    <scope>NUCLEOTIDE SEQUENCE [LARGE SCALE GENOMIC DNA]</scope>
    <source>
        <strain evidence="3">DSM 16995</strain>
    </source>
</reference>
<accession>A0A1G9FMF9</accession>
<evidence type="ECO:0000313" key="2">
    <source>
        <dbReference type="EMBL" id="SDK89570.1"/>
    </source>
</evidence>
<protein>
    <submittedName>
        <fullName evidence="2">Uncharacterized protein</fullName>
    </submittedName>
</protein>
<dbReference type="EMBL" id="FNGA01000002">
    <property type="protein sequence ID" value="SDK89570.1"/>
    <property type="molecule type" value="Genomic_DNA"/>
</dbReference>
<keyword evidence="3" id="KW-1185">Reference proteome</keyword>
<organism evidence="2 3">
    <name type="scientific">Maridesulfovibrio ferrireducens</name>
    <dbReference type="NCBI Taxonomy" id="246191"/>
    <lineage>
        <taxon>Bacteria</taxon>
        <taxon>Pseudomonadati</taxon>
        <taxon>Thermodesulfobacteriota</taxon>
        <taxon>Desulfovibrionia</taxon>
        <taxon>Desulfovibrionales</taxon>
        <taxon>Desulfovibrionaceae</taxon>
        <taxon>Maridesulfovibrio</taxon>
    </lineage>
</organism>
<name>A0A1G9FMF9_9BACT</name>